<dbReference type="AlphaFoldDB" id="A0AAV4EAZ8"/>
<protein>
    <submittedName>
        <fullName evidence="2">Uncharacterized protein</fullName>
    </submittedName>
</protein>
<evidence type="ECO:0000313" key="2">
    <source>
        <dbReference type="EMBL" id="GFR57887.1"/>
    </source>
</evidence>
<feature type="compositionally biased region" description="Basic and acidic residues" evidence="1">
    <location>
        <begin position="66"/>
        <end position="78"/>
    </location>
</feature>
<name>A0AAV4EAZ8_9GAST</name>
<organism evidence="2 3">
    <name type="scientific">Elysia marginata</name>
    <dbReference type="NCBI Taxonomy" id="1093978"/>
    <lineage>
        <taxon>Eukaryota</taxon>
        <taxon>Metazoa</taxon>
        <taxon>Spiralia</taxon>
        <taxon>Lophotrochozoa</taxon>
        <taxon>Mollusca</taxon>
        <taxon>Gastropoda</taxon>
        <taxon>Heterobranchia</taxon>
        <taxon>Euthyneura</taxon>
        <taxon>Panpulmonata</taxon>
        <taxon>Sacoglossa</taxon>
        <taxon>Placobranchoidea</taxon>
        <taxon>Plakobranchidae</taxon>
        <taxon>Elysia</taxon>
    </lineage>
</organism>
<keyword evidence="3" id="KW-1185">Reference proteome</keyword>
<proteinExistence type="predicted"/>
<comment type="caution">
    <text evidence="2">The sequence shown here is derived from an EMBL/GenBank/DDBJ whole genome shotgun (WGS) entry which is preliminary data.</text>
</comment>
<sequence>MAAMGMKYAQFEITALSRDAWKALVGGGVKGVGEESVSSFTAAMPSSRLSRKLERRCHASSATDQRPSEKDAFEHGSS</sequence>
<accession>A0AAV4EAZ8</accession>
<feature type="region of interest" description="Disordered" evidence="1">
    <location>
        <begin position="51"/>
        <end position="78"/>
    </location>
</feature>
<gene>
    <name evidence="2" type="ORF">ElyMa_003466900</name>
</gene>
<evidence type="ECO:0000313" key="3">
    <source>
        <dbReference type="Proteomes" id="UP000762676"/>
    </source>
</evidence>
<reference evidence="2 3" key="1">
    <citation type="journal article" date="2021" name="Elife">
        <title>Chloroplast acquisition without the gene transfer in kleptoplastic sea slugs, Plakobranchus ocellatus.</title>
        <authorList>
            <person name="Maeda T."/>
            <person name="Takahashi S."/>
            <person name="Yoshida T."/>
            <person name="Shimamura S."/>
            <person name="Takaki Y."/>
            <person name="Nagai Y."/>
            <person name="Toyoda A."/>
            <person name="Suzuki Y."/>
            <person name="Arimoto A."/>
            <person name="Ishii H."/>
            <person name="Satoh N."/>
            <person name="Nishiyama T."/>
            <person name="Hasebe M."/>
            <person name="Maruyama T."/>
            <person name="Minagawa J."/>
            <person name="Obokata J."/>
            <person name="Shigenobu S."/>
        </authorList>
    </citation>
    <scope>NUCLEOTIDE SEQUENCE [LARGE SCALE GENOMIC DNA]</scope>
</reference>
<evidence type="ECO:0000256" key="1">
    <source>
        <dbReference type="SAM" id="MobiDB-lite"/>
    </source>
</evidence>
<dbReference type="EMBL" id="BMAT01007116">
    <property type="protein sequence ID" value="GFR57887.1"/>
    <property type="molecule type" value="Genomic_DNA"/>
</dbReference>
<dbReference type="Proteomes" id="UP000762676">
    <property type="component" value="Unassembled WGS sequence"/>
</dbReference>